<name>A0A562I1P8_9GAMM</name>
<comment type="caution">
    <text evidence="2">The sequence shown here is derived from an EMBL/GenBank/DDBJ whole genome shotgun (WGS) entry which is preliminary data.</text>
</comment>
<keyword evidence="2" id="KW-0808">Transferase</keyword>
<dbReference type="Gene3D" id="3.40.630.30">
    <property type="match status" value="1"/>
</dbReference>
<reference evidence="2 3" key="1">
    <citation type="submission" date="2019-07" db="EMBL/GenBank/DDBJ databases">
        <title>Genomic Encyclopedia of Type Strains, Phase I: the one thousand microbial genomes (KMG-I) project.</title>
        <authorList>
            <person name="Kyrpides N."/>
        </authorList>
    </citation>
    <scope>NUCLEOTIDE SEQUENCE [LARGE SCALE GENOMIC DNA]</scope>
    <source>
        <strain evidence="2 3">DSM 375</strain>
    </source>
</reference>
<dbReference type="SUPFAM" id="SSF55729">
    <property type="entry name" value="Acyl-CoA N-acyltransferases (Nat)"/>
    <property type="match status" value="1"/>
</dbReference>
<evidence type="ECO:0000259" key="1">
    <source>
        <dbReference type="PROSITE" id="PS51186"/>
    </source>
</evidence>
<dbReference type="PANTHER" id="PTHR47237:SF1">
    <property type="entry name" value="SLL0310 PROTEIN"/>
    <property type="match status" value="1"/>
</dbReference>
<dbReference type="InterPro" id="IPR000182">
    <property type="entry name" value="GNAT_dom"/>
</dbReference>
<dbReference type="Gene3D" id="3.40.630.90">
    <property type="match status" value="1"/>
</dbReference>
<sequence length="286" mass="31781">MDRTNSSDYKMSVMSQDELNIAIQWAKQEGWNPGLQDATAFYAADPRGFLIGTLGSTPIATISAVKYGSSFGFIGLYIVKEEFRGQGYGLKLWQEAMQSLKGRNIGLDGVVAQQENYKKSGFNLAHRNIRFAGRSTQSPAPAAHIRSIKEVEFSHLEEYDHPFFPERRSAFLKHWVNQEHTHTLVILDGAKIVGYGCIRACVQGFKIGPLNAEHPDLALELFTALTHNLPEGSDIFLDIPEVNIQALDMAKKLGMSPSFETARMYTSAVPPMPLHKIFGITSFELG</sequence>
<keyword evidence="3" id="KW-1185">Reference proteome</keyword>
<feature type="domain" description="N-acetyltransferase" evidence="1">
    <location>
        <begin position="9"/>
        <end position="152"/>
    </location>
</feature>
<dbReference type="InterPro" id="IPR041496">
    <property type="entry name" value="YitH/HolE_GNAT"/>
</dbReference>
<dbReference type="Proteomes" id="UP000319627">
    <property type="component" value="Unassembled WGS sequence"/>
</dbReference>
<dbReference type="GO" id="GO:0016747">
    <property type="term" value="F:acyltransferase activity, transferring groups other than amino-acyl groups"/>
    <property type="evidence" value="ECO:0007669"/>
    <property type="project" value="InterPro"/>
</dbReference>
<dbReference type="AlphaFoldDB" id="A0A562I1P8"/>
<organism evidence="2 3">
    <name type="scientific">Azomonas agilis</name>
    <dbReference type="NCBI Taxonomy" id="116849"/>
    <lineage>
        <taxon>Bacteria</taxon>
        <taxon>Pseudomonadati</taxon>
        <taxon>Pseudomonadota</taxon>
        <taxon>Gammaproteobacteria</taxon>
        <taxon>Pseudomonadales</taxon>
        <taxon>Pseudomonadaceae</taxon>
        <taxon>Azomonas</taxon>
    </lineage>
</organism>
<dbReference type="EMBL" id="VLKG01000008">
    <property type="protein sequence ID" value="TWH64608.1"/>
    <property type="molecule type" value="Genomic_DNA"/>
</dbReference>
<evidence type="ECO:0000313" key="3">
    <source>
        <dbReference type="Proteomes" id="UP000319627"/>
    </source>
</evidence>
<dbReference type="OrthoDB" id="20916at2"/>
<dbReference type="PANTHER" id="PTHR47237">
    <property type="entry name" value="SLL0310 PROTEIN"/>
    <property type="match status" value="1"/>
</dbReference>
<dbReference type="InterPro" id="IPR052729">
    <property type="entry name" value="Acyl/Acetyltrans_Enzymes"/>
</dbReference>
<dbReference type="Pfam" id="PF00583">
    <property type="entry name" value="Acetyltransf_1"/>
    <property type="match status" value="1"/>
</dbReference>
<dbReference type="PROSITE" id="PS51186">
    <property type="entry name" value="GNAT"/>
    <property type="match status" value="1"/>
</dbReference>
<dbReference type="Pfam" id="PF18014">
    <property type="entry name" value="Acetyltransf_18"/>
    <property type="match status" value="1"/>
</dbReference>
<dbReference type="InterPro" id="IPR016181">
    <property type="entry name" value="Acyl_CoA_acyltransferase"/>
</dbReference>
<protein>
    <submittedName>
        <fullName evidence="2">Acetyltransferase (GNAT) family protein</fullName>
    </submittedName>
</protein>
<accession>A0A562I1P8</accession>
<evidence type="ECO:0000313" key="2">
    <source>
        <dbReference type="EMBL" id="TWH64608.1"/>
    </source>
</evidence>
<dbReference type="CDD" id="cd04301">
    <property type="entry name" value="NAT_SF"/>
    <property type="match status" value="1"/>
</dbReference>
<dbReference type="RefSeq" id="WP_144571978.1">
    <property type="nucleotide sequence ID" value="NZ_VLKG01000008.1"/>
</dbReference>
<gene>
    <name evidence="2" type="ORF">LX59_02278</name>
</gene>
<proteinExistence type="predicted"/>